<dbReference type="AlphaFoldDB" id="A0A545T8Y7"/>
<dbReference type="InterPro" id="IPR014440">
    <property type="entry name" value="HCCAis_GSTk"/>
</dbReference>
<evidence type="ECO:0000259" key="3">
    <source>
        <dbReference type="Pfam" id="PF01323"/>
    </source>
</evidence>
<accession>A0A545T8Y7</accession>
<dbReference type="PANTHER" id="PTHR42943:SF2">
    <property type="entry name" value="GLUTATHIONE S-TRANSFERASE KAPPA 1"/>
    <property type="match status" value="1"/>
</dbReference>
<dbReference type="Gene3D" id="3.40.30.10">
    <property type="entry name" value="Glutaredoxin"/>
    <property type="match status" value="1"/>
</dbReference>
<dbReference type="EMBL" id="VIKR01000003">
    <property type="protein sequence ID" value="TQV73682.1"/>
    <property type="molecule type" value="Genomic_DNA"/>
</dbReference>
<dbReference type="GO" id="GO:0004364">
    <property type="term" value="F:glutathione transferase activity"/>
    <property type="evidence" value="ECO:0007669"/>
    <property type="project" value="TreeGrafter"/>
</dbReference>
<dbReference type="OrthoDB" id="5244108at2"/>
<dbReference type="GO" id="GO:0006749">
    <property type="term" value="P:glutathione metabolic process"/>
    <property type="evidence" value="ECO:0007669"/>
    <property type="project" value="TreeGrafter"/>
</dbReference>
<dbReference type="RefSeq" id="WP_142942390.1">
    <property type="nucleotide sequence ID" value="NZ_VIKR01000003.1"/>
</dbReference>
<evidence type="ECO:0000313" key="5">
    <source>
        <dbReference type="Proteomes" id="UP000317839"/>
    </source>
</evidence>
<gene>
    <name evidence="4" type="ORF">FLL45_12475</name>
</gene>
<reference evidence="4 5" key="1">
    <citation type="submission" date="2019-06" db="EMBL/GenBank/DDBJ databases">
        <title>Draft genome of Aliikangiella marina GYP-15.</title>
        <authorList>
            <person name="Wang G."/>
        </authorList>
    </citation>
    <scope>NUCLEOTIDE SEQUENCE [LARGE SCALE GENOMIC DNA]</scope>
    <source>
        <strain evidence="4 5">GYP-15</strain>
    </source>
</reference>
<dbReference type="InterPro" id="IPR001853">
    <property type="entry name" value="DSBA-like_thioredoxin_dom"/>
</dbReference>
<feature type="active site" description="Nucleophile" evidence="2">
    <location>
        <position position="12"/>
    </location>
</feature>
<dbReference type="EC" id="5.99.1.4" evidence="1"/>
<name>A0A545T8Y7_9GAMM</name>
<dbReference type="PANTHER" id="PTHR42943">
    <property type="entry name" value="GLUTATHIONE S-TRANSFERASE KAPPA"/>
    <property type="match status" value="1"/>
</dbReference>
<evidence type="ECO:0000256" key="2">
    <source>
        <dbReference type="PIRSR" id="PIRSR006386-1"/>
    </source>
</evidence>
<dbReference type="Proteomes" id="UP000317839">
    <property type="component" value="Unassembled WGS sequence"/>
</dbReference>
<keyword evidence="5" id="KW-1185">Reference proteome</keyword>
<organism evidence="4 5">
    <name type="scientific">Aliikangiella marina</name>
    <dbReference type="NCBI Taxonomy" id="1712262"/>
    <lineage>
        <taxon>Bacteria</taxon>
        <taxon>Pseudomonadati</taxon>
        <taxon>Pseudomonadota</taxon>
        <taxon>Gammaproteobacteria</taxon>
        <taxon>Oceanospirillales</taxon>
        <taxon>Pleioneaceae</taxon>
        <taxon>Aliikangiella</taxon>
    </lineage>
</organism>
<protein>
    <recommendedName>
        <fullName evidence="1">2-hydroxychromene-2-carboxylate isomerase</fullName>
        <ecNumber evidence="1">5.99.1.4</ecNumber>
    </recommendedName>
</protein>
<feature type="domain" description="DSBA-like thioredoxin" evidence="3">
    <location>
        <begin position="5"/>
        <end position="189"/>
    </location>
</feature>
<evidence type="ECO:0000256" key="1">
    <source>
        <dbReference type="PIRNR" id="PIRNR006386"/>
    </source>
</evidence>
<dbReference type="PIRSF" id="PIRSF006386">
    <property type="entry name" value="HCCAis_GSTk"/>
    <property type="match status" value="1"/>
</dbReference>
<evidence type="ECO:0000313" key="4">
    <source>
        <dbReference type="EMBL" id="TQV73682.1"/>
    </source>
</evidence>
<sequence>MQKLTWYFDFISPFAYIQFKQFSRLPDDTQLELKPILLAGLLKHWNNVGPAEVPPKRTFTYQHCHWRAHQLNISFKMPPNHPFNSLLGLRLAIACENDPSAIETIFNVIWQEGMDLNSREAESYLAANLPLKNIQSAAANTNVKERLRTNTEQAAAEQVFGVPSFVTQDTNKMMFWGLDAFDMLLDYLQSKQFFESPEMQRLKNLPEGIQRKR</sequence>
<comment type="catalytic activity">
    <reaction evidence="1">
        <text>2-hydroxychromene-2-carboxylate = (3E)-4-(2-hydroxyphenyl)-2-oxobut-3-enoate</text>
        <dbReference type="Rhea" id="RHEA:27401"/>
        <dbReference type="ChEBI" id="CHEBI:59350"/>
        <dbReference type="ChEBI" id="CHEBI:59353"/>
        <dbReference type="EC" id="5.99.1.4"/>
    </reaction>
</comment>
<dbReference type="CDD" id="cd03022">
    <property type="entry name" value="DsbA_HCCA_Iso"/>
    <property type="match status" value="1"/>
</dbReference>
<dbReference type="InterPro" id="IPR036249">
    <property type="entry name" value="Thioredoxin-like_sf"/>
</dbReference>
<dbReference type="Pfam" id="PF01323">
    <property type="entry name" value="DSBA"/>
    <property type="match status" value="1"/>
</dbReference>
<dbReference type="SUPFAM" id="SSF52833">
    <property type="entry name" value="Thioredoxin-like"/>
    <property type="match status" value="1"/>
</dbReference>
<comment type="similarity">
    <text evidence="1">Belongs to the GST superfamily. NadH family.</text>
</comment>
<comment type="caution">
    <text evidence="4">The sequence shown here is derived from an EMBL/GenBank/DDBJ whole genome shotgun (WGS) entry which is preliminary data.</text>
</comment>
<dbReference type="GO" id="GO:1901170">
    <property type="term" value="P:naphthalene catabolic process"/>
    <property type="evidence" value="ECO:0007669"/>
    <property type="project" value="InterPro"/>
</dbReference>
<dbReference type="InterPro" id="IPR051924">
    <property type="entry name" value="GST_Kappa/NadH"/>
</dbReference>
<keyword evidence="1 4" id="KW-0413">Isomerase</keyword>
<dbReference type="GO" id="GO:0004602">
    <property type="term" value="F:glutathione peroxidase activity"/>
    <property type="evidence" value="ECO:0007669"/>
    <property type="project" value="TreeGrafter"/>
</dbReference>
<dbReference type="GO" id="GO:0018845">
    <property type="term" value="F:2-hydroxychromene-2-carboxylate isomerase activity"/>
    <property type="evidence" value="ECO:0007669"/>
    <property type="project" value="UniProtKB-UniRule"/>
</dbReference>
<dbReference type="InterPro" id="IPR044087">
    <property type="entry name" value="NahD-like"/>
</dbReference>
<proteinExistence type="inferred from homology"/>